<keyword evidence="2" id="KW-1185">Reference proteome</keyword>
<sequence>MFSSPSSLLRLIIRTLPYQPSIILLPSKILLPPSPTHTFHRFLFAFECHLYALQCSILFRSAKYYTFLIESFNGTVPKNNVPDAWNQLTEEQVVVDPNMTSTYITESIAGPASARGTTYSYTYETHLDEPETQAVNFDEYTEYVNDENLERHSTQTQKITRMTKITTTRSIKQVPVDPNELYFDSEGNPIMNGYGVVSLENEENYGINLSREQRVEYEEVSLSSPSSSNTAQAPPPPAYVHYGVTPSAPGVPQLVDLDENEVALAWLRPDFDGSAGAILGYRGRLV</sequence>
<feature type="compositionally biased region" description="Low complexity" evidence="1">
    <location>
        <begin position="221"/>
        <end position="232"/>
    </location>
</feature>
<proteinExistence type="predicted"/>
<dbReference type="AlphaFoldDB" id="A0A914D3V1"/>
<dbReference type="WBParaSite" id="ACRNAN_scaffold18585.g27057.t1">
    <property type="protein sequence ID" value="ACRNAN_scaffold18585.g27057.t1"/>
    <property type="gene ID" value="ACRNAN_scaffold18585.g27057"/>
</dbReference>
<name>A0A914D3V1_9BILA</name>
<dbReference type="Proteomes" id="UP000887540">
    <property type="component" value="Unplaced"/>
</dbReference>
<feature type="region of interest" description="Disordered" evidence="1">
    <location>
        <begin position="218"/>
        <end position="244"/>
    </location>
</feature>
<accession>A0A914D3V1</accession>
<evidence type="ECO:0000313" key="2">
    <source>
        <dbReference type="Proteomes" id="UP000887540"/>
    </source>
</evidence>
<reference evidence="3" key="1">
    <citation type="submission" date="2022-11" db="UniProtKB">
        <authorList>
            <consortium name="WormBaseParasite"/>
        </authorList>
    </citation>
    <scope>IDENTIFICATION</scope>
</reference>
<protein>
    <submittedName>
        <fullName evidence="3">Fibronectin type-III domain-containing protein</fullName>
    </submittedName>
</protein>
<organism evidence="2 3">
    <name type="scientific">Acrobeloides nanus</name>
    <dbReference type="NCBI Taxonomy" id="290746"/>
    <lineage>
        <taxon>Eukaryota</taxon>
        <taxon>Metazoa</taxon>
        <taxon>Ecdysozoa</taxon>
        <taxon>Nematoda</taxon>
        <taxon>Chromadorea</taxon>
        <taxon>Rhabditida</taxon>
        <taxon>Tylenchina</taxon>
        <taxon>Cephalobomorpha</taxon>
        <taxon>Cephaloboidea</taxon>
        <taxon>Cephalobidae</taxon>
        <taxon>Acrobeloides</taxon>
    </lineage>
</organism>
<evidence type="ECO:0000313" key="3">
    <source>
        <dbReference type="WBParaSite" id="ACRNAN_scaffold18585.g27057.t1"/>
    </source>
</evidence>
<evidence type="ECO:0000256" key="1">
    <source>
        <dbReference type="SAM" id="MobiDB-lite"/>
    </source>
</evidence>